<evidence type="ECO:0000313" key="2">
    <source>
        <dbReference type="EMBL" id="CAK9315752.1"/>
    </source>
</evidence>
<dbReference type="EMBL" id="OZ021736">
    <property type="protein sequence ID" value="CAK9315752.1"/>
    <property type="molecule type" value="Genomic_DNA"/>
</dbReference>
<keyword evidence="1" id="KW-0472">Membrane</keyword>
<accession>A0ABP0Y5P6</accession>
<name>A0ABP0Y5P6_9ROSI</name>
<evidence type="ECO:0000256" key="1">
    <source>
        <dbReference type="SAM" id="Phobius"/>
    </source>
</evidence>
<keyword evidence="1" id="KW-0812">Transmembrane</keyword>
<protein>
    <submittedName>
        <fullName evidence="2">Uncharacterized protein</fullName>
    </submittedName>
</protein>
<organism evidence="2 3">
    <name type="scientific">Citrullus colocynthis</name>
    <name type="common">colocynth</name>
    <dbReference type="NCBI Taxonomy" id="252529"/>
    <lineage>
        <taxon>Eukaryota</taxon>
        <taxon>Viridiplantae</taxon>
        <taxon>Streptophyta</taxon>
        <taxon>Embryophyta</taxon>
        <taxon>Tracheophyta</taxon>
        <taxon>Spermatophyta</taxon>
        <taxon>Magnoliopsida</taxon>
        <taxon>eudicotyledons</taxon>
        <taxon>Gunneridae</taxon>
        <taxon>Pentapetalae</taxon>
        <taxon>rosids</taxon>
        <taxon>fabids</taxon>
        <taxon>Cucurbitales</taxon>
        <taxon>Cucurbitaceae</taxon>
        <taxon>Benincaseae</taxon>
        <taxon>Citrullus</taxon>
    </lineage>
</organism>
<keyword evidence="1" id="KW-1133">Transmembrane helix</keyword>
<evidence type="ECO:0000313" key="3">
    <source>
        <dbReference type="Proteomes" id="UP001642487"/>
    </source>
</evidence>
<proteinExistence type="predicted"/>
<feature type="transmembrane region" description="Helical" evidence="1">
    <location>
        <begin position="133"/>
        <end position="152"/>
    </location>
</feature>
<gene>
    <name evidence="2" type="ORF">CITCOLO1_LOCUS7577</name>
</gene>
<dbReference type="Proteomes" id="UP001642487">
    <property type="component" value="Chromosome 2"/>
</dbReference>
<reference evidence="2 3" key="1">
    <citation type="submission" date="2024-03" db="EMBL/GenBank/DDBJ databases">
        <authorList>
            <person name="Gkanogiannis A."/>
            <person name="Becerra Lopez-Lavalle L."/>
        </authorList>
    </citation>
    <scope>NUCLEOTIDE SEQUENCE [LARGE SCALE GENOMIC DNA]</scope>
</reference>
<keyword evidence="3" id="KW-1185">Reference proteome</keyword>
<sequence length="163" mass="18402">MALRWKLGEMLTNWKCHHSIKRGIKQFHHMEDKTKLLRKNHLPLQKFPLARQDDLENGIKWTFHNQSRTPDLASEAKNTLIWRFRGESVQGKSSSLSGILTYASATLETNYSSEIFGSLSPPAGALHVKTHHLFHHLLICFIVLGTVAVFLADSFGTALPSSL</sequence>